<keyword evidence="3" id="KW-1185">Reference proteome</keyword>
<keyword evidence="2" id="KW-0503">Monooxygenase</keyword>
<reference evidence="2 3" key="1">
    <citation type="submission" date="2018-02" db="EMBL/GenBank/DDBJ databases">
        <title>The genomes of Aspergillus section Nigri reveals drivers in fungal speciation.</title>
        <authorList>
            <consortium name="DOE Joint Genome Institute"/>
            <person name="Vesth T.C."/>
            <person name="Nybo J."/>
            <person name="Theobald S."/>
            <person name="Brandl J."/>
            <person name="Frisvad J.C."/>
            <person name="Nielsen K.F."/>
            <person name="Lyhne E.K."/>
            <person name="Kogle M.E."/>
            <person name="Kuo A."/>
            <person name="Riley R."/>
            <person name="Clum A."/>
            <person name="Nolan M."/>
            <person name="Lipzen A."/>
            <person name="Salamov A."/>
            <person name="Henrissat B."/>
            <person name="Wiebenga A."/>
            <person name="De vries R.P."/>
            <person name="Grigoriev I.V."/>
            <person name="Mortensen U.H."/>
            <person name="Andersen M.R."/>
            <person name="Baker S.E."/>
        </authorList>
    </citation>
    <scope>NUCLEOTIDE SEQUENCE [LARGE SCALE GENOMIC DNA]</scope>
    <source>
        <strain evidence="2 3">CBS 707.79</strain>
    </source>
</reference>
<dbReference type="OrthoDB" id="10011777at2759"/>
<protein>
    <submittedName>
        <fullName evidence="2">Putative antibiotic biosynthesis monooxygenase</fullName>
    </submittedName>
</protein>
<keyword evidence="2" id="KW-0560">Oxidoreductase</keyword>
<dbReference type="Pfam" id="PF03992">
    <property type="entry name" value="ABM"/>
    <property type="match status" value="1"/>
</dbReference>
<proteinExistence type="predicted"/>
<dbReference type="SUPFAM" id="SSF54909">
    <property type="entry name" value="Dimeric alpha+beta barrel"/>
    <property type="match status" value="1"/>
</dbReference>
<dbReference type="GO" id="GO:0004497">
    <property type="term" value="F:monooxygenase activity"/>
    <property type="evidence" value="ECO:0007669"/>
    <property type="project" value="UniProtKB-KW"/>
</dbReference>
<dbReference type="EMBL" id="KZ825803">
    <property type="protein sequence ID" value="PYH99319.1"/>
    <property type="molecule type" value="Genomic_DNA"/>
</dbReference>
<accession>A0A319DPF6</accession>
<dbReference type="InterPro" id="IPR007138">
    <property type="entry name" value="ABM_dom"/>
</dbReference>
<name>A0A319DPF6_9EURO</name>
<dbReference type="InterPro" id="IPR011008">
    <property type="entry name" value="Dimeric_a/b-barrel"/>
</dbReference>
<dbReference type="Gene3D" id="3.30.70.100">
    <property type="match status" value="1"/>
</dbReference>
<evidence type="ECO:0000313" key="2">
    <source>
        <dbReference type="EMBL" id="PYH99319.1"/>
    </source>
</evidence>
<feature type="domain" description="ABM" evidence="1">
    <location>
        <begin position="6"/>
        <end position="94"/>
    </location>
</feature>
<gene>
    <name evidence="2" type="ORF">BO71DRAFT_394382</name>
</gene>
<dbReference type="PANTHER" id="PTHR40624:SF1">
    <property type="entry name" value="BIOSYNTHESIS MONOOXYGENASE, PUTATIVE (AFU_ORTHOLOGUE AFUA_1G12025)-RELATED"/>
    <property type="match status" value="1"/>
</dbReference>
<dbReference type="Proteomes" id="UP000247810">
    <property type="component" value="Unassembled WGS sequence"/>
</dbReference>
<evidence type="ECO:0000313" key="3">
    <source>
        <dbReference type="Proteomes" id="UP000247810"/>
    </source>
</evidence>
<dbReference type="STRING" id="1448320.A0A319DPF6"/>
<dbReference type="PANTHER" id="PTHR40624">
    <property type="entry name" value="BIOSYNTHESIS MONOOXYGENASE, PUTATIVE (AFU_ORTHOLOGUE AFUA_1G12025)-RELATED"/>
    <property type="match status" value="1"/>
</dbReference>
<dbReference type="AlphaFoldDB" id="A0A319DPF6"/>
<evidence type="ECO:0000259" key="1">
    <source>
        <dbReference type="PROSITE" id="PS51725"/>
    </source>
</evidence>
<organism evidence="2 3">
    <name type="scientific">Aspergillus ellipticus CBS 707.79</name>
    <dbReference type="NCBI Taxonomy" id="1448320"/>
    <lineage>
        <taxon>Eukaryota</taxon>
        <taxon>Fungi</taxon>
        <taxon>Dikarya</taxon>
        <taxon>Ascomycota</taxon>
        <taxon>Pezizomycotina</taxon>
        <taxon>Eurotiomycetes</taxon>
        <taxon>Eurotiomycetidae</taxon>
        <taxon>Eurotiales</taxon>
        <taxon>Aspergillaceae</taxon>
        <taxon>Aspergillus</taxon>
        <taxon>Aspergillus subgen. Circumdati</taxon>
    </lineage>
</organism>
<dbReference type="PROSITE" id="PS51725">
    <property type="entry name" value="ABM"/>
    <property type="match status" value="1"/>
</dbReference>
<dbReference type="VEuPathDB" id="FungiDB:BO71DRAFT_394382"/>
<sequence length="107" mass="12028">MASREIYNVVKLVPKPGKFNEVVEAFKTFSQHIQDNELKTQIYLALRPTDKEELILVEKYTDGDNLKAHMGSPEFMQFSRAVGPCLTQAPEIRGATFVAGLEGRSKL</sequence>